<evidence type="ECO:0000256" key="4">
    <source>
        <dbReference type="ARBA" id="ARBA00022840"/>
    </source>
</evidence>
<dbReference type="GO" id="GO:0005524">
    <property type="term" value="F:ATP binding"/>
    <property type="evidence" value="ECO:0007669"/>
    <property type="project" value="UniProtKB-KW"/>
</dbReference>
<dbReference type="PROSITE" id="PS51459">
    <property type="entry name" value="FIDO"/>
    <property type="match status" value="1"/>
</dbReference>
<dbReference type="InterPro" id="IPR003812">
    <property type="entry name" value="Fido"/>
</dbReference>
<organism evidence="9">
    <name type="scientific">Candidatus Kentrum sp. DK</name>
    <dbReference type="NCBI Taxonomy" id="2126562"/>
    <lineage>
        <taxon>Bacteria</taxon>
        <taxon>Pseudomonadati</taxon>
        <taxon>Pseudomonadota</taxon>
        <taxon>Gammaproteobacteria</taxon>
        <taxon>Candidatus Kentrum</taxon>
    </lineage>
</organism>
<feature type="domain" description="Fido" evidence="8">
    <location>
        <begin position="56"/>
        <end position="196"/>
    </location>
</feature>
<dbReference type="GO" id="GO:0051302">
    <property type="term" value="P:regulation of cell division"/>
    <property type="evidence" value="ECO:0007669"/>
    <property type="project" value="TreeGrafter"/>
</dbReference>
<evidence type="ECO:0000256" key="6">
    <source>
        <dbReference type="ARBA" id="ARBA00047939"/>
    </source>
</evidence>
<evidence type="ECO:0000313" key="9">
    <source>
        <dbReference type="EMBL" id="VFJ49589.1"/>
    </source>
</evidence>
<evidence type="ECO:0000256" key="7">
    <source>
        <dbReference type="ARBA" id="ARBA00048696"/>
    </source>
</evidence>
<evidence type="ECO:0000313" key="10">
    <source>
        <dbReference type="EMBL" id="VFJ52204.1"/>
    </source>
</evidence>
<name>A0A450SBH8_9GAMM</name>
<protein>
    <recommendedName>
        <fullName evidence="5">protein adenylyltransferase</fullName>
        <ecNumber evidence="5">2.7.7.108</ecNumber>
    </recommendedName>
</protein>
<evidence type="ECO:0000256" key="2">
    <source>
        <dbReference type="ARBA" id="ARBA00022695"/>
    </source>
</evidence>
<comment type="catalytic activity">
    <reaction evidence="6">
        <text>L-threonyl-[protein] + ATP = 3-O-(5'-adenylyl)-L-threonyl-[protein] + diphosphate</text>
        <dbReference type="Rhea" id="RHEA:54292"/>
        <dbReference type="Rhea" id="RHEA-COMP:11060"/>
        <dbReference type="Rhea" id="RHEA-COMP:13847"/>
        <dbReference type="ChEBI" id="CHEBI:30013"/>
        <dbReference type="ChEBI" id="CHEBI:30616"/>
        <dbReference type="ChEBI" id="CHEBI:33019"/>
        <dbReference type="ChEBI" id="CHEBI:138113"/>
        <dbReference type="EC" id="2.7.7.108"/>
    </reaction>
</comment>
<proteinExistence type="predicted"/>
<keyword evidence="4" id="KW-0067">ATP-binding</keyword>
<accession>A0A450SBH8</accession>
<sequence>MQMPDKYGTGQDPYCYPGTDILINKFDIQDKVVLNEAEREITTAALNGISFSLPPYDLAYLKKLHRLLFSPIYDWAGKIRSIDISKGDTRFCTRSRIEPEANKIFSSLGNKKYFENSSPNALIGQMAALYADLNMVHPFREGNGRTQRILFEHIALNCGYGIDWGVASTTEWLKANAQGANCEFMLLEAIFQSALSEIA</sequence>
<evidence type="ECO:0000256" key="1">
    <source>
        <dbReference type="ARBA" id="ARBA00022679"/>
    </source>
</evidence>
<dbReference type="SUPFAM" id="SSF140931">
    <property type="entry name" value="Fic-like"/>
    <property type="match status" value="1"/>
</dbReference>
<evidence type="ECO:0000256" key="5">
    <source>
        <dbReference type="ARBA" id="ARBA00034531"/>
    </source>
</evidence>
<dbReference type="Pfam" id="PF02661">
    <property type="entry name" value="Fic"/>
    <property type="match status" value="1"/>
</dbReference>
<keyword evidence="3" id="KW-0547">Nucleotide-binding</keyword>
<reference evidence="9" key="1">
    <citation type="submission" date="2019-02" db="EMBL/GenBank/DDBJ databases">
        <authorList>
            <person name="Gruber-Vodicka R. H."/>
            <person name="Seah K. B. B."/>
        </authorList>
    </citation>
    <scope>NUCLEOTIDE SEQUENCE</scope>
    <source>
        <strain evidence="9">BECK_DK161</strain>
        <strain evidence="10">BECK_DK47</strain>
    </source>
</reference>
<dbReference type="EMBL" id="CAADEX010000036">
    <property type="protein sequence ID" value="VFJ52204.1"/>
    <property type="molecule type" value="Genomic_DNA"/>
</dbReference>
<comment type="catalytic activity">
    <reaction evidence="7">
        <text>L-tyrosyl-[protein] + ATP = O-(5'-adenylyl)-L-tyrosyl-[protein] + diphosphate</text>
        <dbReference type="Rhea" id="RHEA:54288"/>
        <dbReference type="Rhea" id="RHEA-COMP:10136"/>
        <dbReference type="Rhea" id="RHEA-COMP:13846"/>
        <dbReference type="ChEBI" id="CHEBI:30616"/>
        <dbReference type="ChEBI" id="CHEBI:33019"/>
        <dbReference type="ChEBI" id="CHEBI:46858"/>
        <dbReference type="ChEBI" id="CHEBI:83624"/>
        <dbReference type="EC" id="2.7.7.108"/>
    </reaction>
</comment>
<dbReference type="PANTHER" id="PTHR39560">
    <property type="entry name" value="PROTEIN ADENYLYLTRANSFERASE FIC-RELATED"/>
    <property type="match status" value="1"/>
</dbReference>
<evidence type="ECO:0000259" key="8">
    <source>
        <dbReference type="PROSITE" id="PS51459"/>
    </source>
</evidence>
<keyword evidence="2" id="KW-0548">Nucleotidyltransferase</keyword>
<keyword evidence="1" id="KW-0808">Transferase</keyword>
<dbReference type="EMBL" id="CAADEY010000026">
    <property type="protein sequence ID" value="VFJ49589.1"/>
    <property type="molecule type" value="Genomic_DNA"/>
</dbReference>
<gene>
    <name evidence="10" type="ORF">BECKDK2373B_GA0170837_10367</name>
    <name evidence="9" type="ORF">BECKDK2373C_GA0170839_102634</name>
</gene>
<dbReference type="EC" id="2.7.7.108" evidence="5"/>
<dbReference type="PANTHER" id="PTHR39560:SF1">
    <property type="entry name" value="PROTEIN ADENYLYLTRANSFERASE FIC-RELATED"/>
    <property type="match status" value="1"/>
</dbReference>
<dbReference type="Gene3D" id="1.10.3290.10">
    <property type="entry name" value="Fido-like domain"/>
    <property type="match status" value="1"/>
</dbReference>
<dbReference type="GO" id="GO:0070733">
    <property type="term" value="F:AMPylase activity"/>
    <property type="evidence" value="ECO:0007669"/>
    <property type="project" value="UniProtKB-EC"/>
</dbReference>
<dbReference type="InterPro" id="IPR036597">
    <property type="entry name" value="Fido-like_dom_sf"/>
</dbReference>
<dbReference type="AlphaFoldDB" id="A0A450SBH8"/>
<evidence type="ECO:0000256" key="3">
    <source>
        <dbReference type="ARBA" id="ARBA00022741"/>
    </source>
</evidence>